<organism evidence="2 3">
    <name type="scientific">Actinoallomurus iriomotensis</name>
    <dbReference type="NCBI Taxonomy" id="478107"/>
    <lineage>
        <taxon>Bacteria</taxon>
        <taxon>Bacillati</taxon>
        <taxon>Actinomycetota</taxon>
        <taxon>Actinomycetes</taxon>
        <taxon>Streptosporangiales</taxon>
        <taxon>Thermomonosporaceae</taxon>
        <taxon>Actinoallomurus</taxon>
    </lineage>
</organism>
<evidence type="ECO:0000313" key="3">
    <source>
        <dbReference type="Proteomes" id="UP001165135"/>
    </source>
</evidence>
<dbReference type="PANTHER" id="PTHR11941">
    <property type="entry name" value="ENOYL-COA HYDRATASE-RELATED"/>
    <property type="match status" value="1"/>
</dbReference>
<dbReference type="GO" id="GO:0004165">
    <property type="term" value="F:delta(3)-delta(2)-enoyl-CoA isomerase activity"/>
    <property type="evidence" value="ECO:0007669"/>
    <property type="project" value="TreeGrafter"/>
</dbReference>
<name>A0A9W6REN7_9ACTN</name>
<dbReference type="InterPro" id="IPR001753">
    <property type="entry name" value="Enoyl-CoA_hydra/iso"/>
</dbReference>
<evidence type="ECO:0000256" key="1">
    <source>
        <dbReference type="ARBA" id="ARBA00023098"/>
    </source>
</evidence>
<dbReference type="CDD" id="cd06558">
    <property type="entry name" value="crotonase-like"/>
    <property type="match status" value="1"/>
</dbReference>
<dbReference type="Pfam" id="PF00378">
    <property type="entry name" value="ECH_1"/>
    <property type="match status" value="1"/>
</dbReference>
<evidence type="ECO:0000313" key="2">
    <source>
        <dbReference type="EMBL" id="GLY72535.1"/>
    </source>
</evidence>
<dbReference type="GO" id="GO:0006635">
    <property type="term" value="P:fatty acid beta-oxidation"/>
    <property type="evidence" value="ECO:0007669"/>
    <property type="project" value="TreeGrafter"/>
</dbReference>
<dbReference type="Gene3D" id="3.90.226.10">
    <property type="entry name" value="2-enoyl-CoA Hydratase, Chain A, domain 1"/>
    <property type="match status" value="1"/>
</dbReference>
<protein>
    <submittedName>
        <fullName evidence="2">Enoyl-coa hydratase/isomerase family protein</fullName>
    </submittedName>
</protein>
<accession>A0A9W6REN7</accession>
<comment type="caution">
    <text evidence="2">The sequence shown here is derived from an EMBL/GenBank/DDBJ whole genome shotgun (WGS) entry which is preliminary data.</text>
</comment>
<gene>
    <name evidence="2" type="ORF">Airi01_008020</name>
</gene>
<dbReference type="AlphaFoldDB" id="A0A9W6REN7"/>
<dbReference type="PANTHER" id="PTHR11941:SF75">
    <property type="entry name" value="ENOYL-COA HYDRATASE_ISOMERASE FAMILY PROTEIN"/>
    <property type="match status" value="1"/>
</dbReference>
<dbReference type="FunFam" id="3.90.226.10:FF:000049">
    <property type="entry name" value="Enoyl-CoA delta isomerase 3"/>
    <property type="match status" value="1"/>
</dbReference>
<proteinExistence type="predicted"/>
<dbReference type="InterPro" id="IPR029045">
    <property type="entry name" value="ClpP/crotonase-like_dom_sf"/>
</dbReference>
<keyword evidence="1" id="KW-0443">Lipid metabolism</keyword>
<dbReference type="SUPFAM" id="SSF52096">
    <property type="entry name" value="ClpP/crotonase"/>
    <property type="match status" value="1"/>
</dbReference>
<reference evidence="2" key="1">
    <citation type="submission" date="2023-03" db="EMBL/GenBank/DDBJ databases">
        <title>Actinoallomurus iriomotensis NBRC 103681.</title>
        <authorList>
            <person name="Ichikawa N."/>
            <person name="Sato H."/>
            <person name="Tonouchi N."/>
        </authorList>
    </citation>
    <scope>NUCLEOTIDE SEQUENCE</scope>
    <source>
        <strain evidence="2">NBRC 103681</strain>
    </source>
</reference>
<dbReference type="Proteomes" id="UP001165135">
    <property type="component" value="Unassembled WGS sequence"/>
</dbReference>
<dbReference type="EMBL" id="BSTJ01000001">
    <property type="protein sequence ID" value="GLY72535.1"/>
    <property type="molecule type" value="Genomic_DNA"/>
</dbReference>
<sequence length="256" mass="27627">MTQVAQAKAIVRALSRRGERNAGAILYSYRRVITIAREATMIDLRREGDVHVLRFDDGENRFSPDFLDALSAALDELTAAPAPKALVTTGTGKFYSNGLDLDWLSADADRWGPYLERVHGLFARMLTLPMPTVAAVNGHAFAAGAMLSLTHDYRVMRADRGWFCLPEVDLGLPFTPGMSALIQARLPKLTAHEAMVTGRRYAGEDAVAAGIAHRAVAEAEVAATALALAAPLAAKDGATVARIRTDLYRPVLDVLT</sequence>